<accession>A0A1I5JRK1</accession>
<dbReference type="EMBL" id="FOVW01000013">
    <property type="protein sequence ID" value="SFO75041.1"/>
    <property type="molecule type" value="Genomic_DNA"/>
</dbReference>
<gene>
    <name evidence="2" type="ORF">SAMN04488519_11352</name>
</gene>
<dbReference type="GO" id="GO:0004029">
    <property type="term" value="F:aldehyde dehydrogenase (NAD+) activity"/>
    <property type="evidence" value="ECO:0007669"/>
    <property type="project" value="TreeGrafter"/>
</dbReference>
<feature type="domain" description="NAD-dependent epimerase/dehydratase" evidence="1">
    <location>
        <begin position="5"/>
        <end position="214"/>
    </location>
</feature>
<dbReference type="InterPro" id="IPR036291">
    <property type="entry name" value="NAD(P)-bd_dom_sf"/>
</dbReference>
<dbReference type="Gene3D" id="3.40.50.720">
    <property type="entry name" value="NAD(P)-binding Rossmann-like Domain"/>
    <property type="match status" value="1"/>
</dbReference>
<protein>
    <submittedName>
        <fullName evidence="2">Nucleoside-diphosphate-sugar epimerase</fullName>
    </submittedName>
</protein>
<dbReference type="STRING" id="226506.SAMN04488519_11352"/>
<dbReference type="PANTHER" id="PTHR48079">
    <property type="entry name" value="PROTEIN YEEZ"/>
    <property type="match status" value="1"/>
</dbReference>
<dbReference type="Pfam" id="PF01370">
    <property type="entry name" value="Epimerase"/>
    <property type="match status" value="1"/>
</dbReference>
<evidence type="ECO:0000313" key="3">
    <source>
        <dbReference type="Proteomes" id="UP000199564"/>
    </source>
</evidence>
<evidence type="ECO:0000313" key="2">
    <source>
        <dbReference type="EMBL" id="SFO75041.1"/>
    </source>
</evidence>
<evidence type="ECO:0000259" key="1">
    <source>
        <dbReference type="Pfam" id="PF01370"/>
    </source>
</evidence>
<sequence>MKKAVILGANGNIGKYVSLELAKTDYQLVQFSRKPQKINHTDILFAGDILDSNSVHKACEGADLIFLLVGIQYSSKAWAKQWPVIMRNTLDASIANQAKLVFFDNMYALDPEEISHLTEKTALEASSKKGKVRKQILEMLWSEVASKKLKALVARSADFYGPGAGNSMLNEMVISKMKSGKKPQWLYSASKKHSFTYVPDAGKATAFLALQEDSWNQAWNLPTDSSYPSLEEIVHILNEELNSSHQVQVMPAWLISVLSLFMSILKEVKELRYQLGQDYCFDSKKIQQKYGIYPTPIREGLKNCLR</sequence>
<dbReference type="SUPFAM" id="SSF51735">
    <property type="entry name" value="NAD(P)-binding Rossmann-fold domains"/>
    <property type="match status" value="1"/>
</dbReference>
<dbReference type="Proteomes" id="UP000199564">
    <property type="component" value="Unassembled WGS sequence"/>
</dbReference>
<name>A0A1I5JRK1_9BACT</name>
<organism evidence="2 3">
    <name type="scientific">Algoriphagus ornithinivorans</name>
    <dbReference type="NCBI Taxonomy" id="226506"/>
    <lineage>
        <taxon>Bacteria</taxon>
        <taxon>Pseudomonadati</taxon>
        <taxon>Bacteroidota</taxon>
        <taxon>Cytophagia</taxon>
        <taxon>Cytophagales</taxon>
        <taxon>Cyclobacteriaceae</taxon>
        <taxon>Algoriphagus</taxon>
    </lineage>
</organism>
<dbReference type="AlphaFoldDB" id="A0A1I5JRK1"/>
<dbReference type="PANTHER" id="PTHR48079:SF6">
    <property type="entry name" value="NAD(P)-BINDING DOMAIN-CONTAINING PROTEIN-RELATED"/>
    <property type="match status" value="1"/>
</dbReference>
<proteinExistence type="predicted"/>
<keyword evidence="3" id="KW-1185">Reference proteome</keyword>
<dbReference type="GO" id="GO:0005737">
    <property type="term" value="C:cytoplasm"/>
    <property type="evidence" value="ECO:0007669"/>
    <property type="project" value="TreeGrafter"/>
</dbReference>
<dbReference type="InterPro" id="IPR001509">
    <property type="entry name" value="Epimerase_deHydtase"/>
</dbReference>
<dbReference type="RefSeq" id="WP_091655566.1">
    <property type="nucleotide sequence ID" value="NZ_FOVW01000013.1"/>
</dbReference>
<reference evidence="3" key="1">
    <citation type="submission" date="2016-10" db="EMBL/GenBank/DDBJ databases">
        <authorList>
            <person name="Varghese N."/>
            <person name="Submissions S."/>
        </authorList>
    </citation>
    <scope>NUCLEOTIDE SEQUENCE [LARGE SCALE GENOMIC DNA]</scope>
    <source>
        <strain evidence="3">DSM 15282</strain>
    </source>
</reference>
<dbReference type="InterPro" id="IPR051783">
    <property type="entry name" value="NAD(P)-dependent_oxidoreduct"/>
</dbReference>